<protein>
    <recommendedName>
        <fullName evidence="4">Thiol:disulfide interchange protein DsbD</fullName>
        <ecNumber evidence="3">1.8.1.8</ecNumber>
    </recommendedName>
    <alternativeName>
        <fullName evidence="17">Protein-disulfide reductase</fullName>
    </alternativeName>
</protein>
<dbReference type="GO" id="GO:0047134">
    <property type="term" value="F:protein-disulfide reductase [NAD(P)H] activity"/>
    <property type="evidence" value="ECO:0007669"/>
    <property type="project" value="UniProtKB-EC"/>
</dbReference>
<dbReference type="InterPro" id="IPR022910">
    <property type="entry name" value="Thiol_diS_interchange_DbsD"/>
</dbReference>
<evidence type="ECO:0000256" key="2">
    <source>
        <dbReference type="ARBA" id="ARBA00007241"/>
    </source>
</evidence>
<dbReference type="Pfam" id="PF02683">
    <property type="entry name" value="DsbD_TM"/>
    <property type="match status" value="1"/>
</dbReference>
<dbReference type="InterPro" id="IPR028250">
    <property type="entry name" value="DsbDN"/>
</dbReference>
<dbReference type="PROSITE" id="PS00194">
    <property type="entry name" value="THIOREDOXIN_1"/>
    <property type="match status" value="1"/>
</dbReference>
<dbReference type="Gene3D" id="3.40.30.10">
    <property type="entry name" value="Glutaredoxin"/>
    <property type="match status" value="1"/>
</dbReference>
<evidence type="ECO:0000256" key="20">
    <source>
        <dbReference type="SAM" id="Phobius"/>
    </source>
</evidence>
<dbReference type="Pfam" id="PF11412">
    <property type="entry name" value="DsbD_N"/>
    <property type="match status" value="1"/>
</dbReference>
<dbReference type="InterPro" id="IPR003834">
    <property type="entry name" value="Cyt_c_assmbl_TM_dom"/>
</dbReference>
<dbReference type="InterPro" id="IPR036249">
    <property type="entry name" value="Thioredoxin-like_sf"/>
</dbReference>
<evidence type="ECO:0000256" key="12">
    <source>
        <dbReference type="ARBA" id="ARBA00023002"/>
    </source>
</evidence>
<dbReference type="InterPro" id="IPR017937">
    <property type="entry name" value="Thioredoxin_CS"/>
</dbReference>
<feature type="transmembrane region" description="Helical" evidence="20">
    <location>
        <begin position="209"/>
        <end position="230"/>
    </location>
</feature>
<feature type="transmembrane region" description="Helical" evidence="20">
    <location>
        <begin position="242"/>
        <end position="264"/>
    </location>
</feature>
<dbReference type="InterPro" id="IPR013766">
    <property type="entry name" value="Thioredoxin_domain"/>
</dbReference>
<evidence type="ECO:0000256" key="5">
    <source>
        <dbReference type="ARBA" id="ARBA00022448"/>
    </source>
</evidence>
<accession>A0A0F9WZ71</accession>
<evidence type="ECO:0000256" key="10">
    <source>
        <dbReference type="ARBA" id="ARBA00022982"/>
    </source>
</evidence>
<keyword evidence="8 20" id="KW-0812">Transmembrane</keyword>
<keyword evidence="13" id="KW-0520">NAD</keyword>
<evidence type="ECO:0000256" key="13">
    <source>
        <dbReference type="ARBA" id="ARBA00023027"/>
    </source>
</evidence>
<dbReference type="InterPro" id="IPR036929">
    <property type="entry name" value="DsbDN_sf"/>
</dbReference>
<keyword evidence="6" id="KW-1003">Cell membrane</keyword>
<evidence type="ECO:0000256" key="18">
    <source>
        <dbReference type="ARBA" id="ARBA00047388"/>
    </source>
</evidence>
<keyword evidence="16" id="KW-0676">Redox-active center</keyword>
<dbReference type="Gene3D" id="2.60.40.1250">
    <property type="entry name" value="Thiol:disulfide interchange protein DsbD, N-terminal domain"/>
    <property type="match status" value="1"/>
</dbReference>
<organism evidence="22">
    <name type="scientific">marine sediment metagenome</name>
    <dbReference type="NCBI Taxonomy" id="412755"/>
    <lineage>
        <taxon>unclassified sequences</taxon>
        <taxon>metagenomes</taxon>
        <taxon>ecological metagenomes</taxon>
    </lineage>
</organism>
<proteinExistence type="inferred from homology"/>
<keyword evidence="15" id="KW-1015">Disulfide bond</keyword>
<dbReference type="NCBIfam" id="NF001419">
    <property type="entry name" value="PRK00293.1"/>
    <property type="match status" value="1"/>
</dbReference>
<keyword evidence="10" id="KW-0249">Electron transport</keyword>
<evidence type="ECO:0000256" key="15">
    <source>
        <dbReference type="ARBA" id="ARBA00023157"/>
    </source>
</evidence>
<evidence type="ECO:0000256" key="9">
    <source>
        <dbReference type="ARBA" id="ARBA00022729"/>
    </source>
</evidence>
<evidence type="ECO:0000313" key="22">
    <source>
        <dbReference type="EMBL" id="KKN84343.1"/>
    </source>
</evidence>
<evidence type="ECO:0000256" key="6">
    <source>
        <dbReference type="ARBA" id="ARBA00022475"/>
    </source>
</evidence>
<evidence type="ECO:0000256" key="4">
    <source>
        <dbReference type="ARBA" id="ARBA00013830"/>
    </source>
</evidence>
<evidence type="ECO:0000256" key="3">
    <source>
        <dbReference type="ARBA" id="ARBA00012612"/>
    </source>
</evidence>
<dbReference type="GO" id="GO:0017004">
    <property type="term" value="P:cytochrome complex assembly"/>
    <property type="evidence" value="ECO:0007669"/>
    <property type="project" value="InterPro"/>
</dbReference>
<dbReference type="EMBL" id="LAZR01000172">
    <property type="protein sequence ID" value="KKN84343.1"/>
    <property type="molecule type" value="Genomic_DNA"/>
</dbReference>
<gene>
    <name evidence="22" type="ORF">LCGC14_0290050</name>
</gene>
<evidence type="ECO:0000256" key="1">
    <source>
        <dbReference type="ARBA" id="ARBA00004429"/>
    </source>
</evidence>
<evidence type="ECO:0000256" key="8">
    <source>
        <dbReference type="ARBA" id="ARBA00022692"/>
    </source>
</evidence>
<dbReference type="SUPFAM" id="SSF52833">
    <property type="entry name" value="Thioredoxin-like"/>
    <property type="match status" value="1"/>
</dbReference>
<dbReference type="GO" id="GO:0045454">
    <property type="term" value="P:cell redox homeostasis"/>
    <property type="evidence" value="ECO:0007669"/>
    <property type="project" value="TreeGrafter"/>
</dbReference>
<keyword evidence="12" id="KW-0560">Oxidoreductase</keyword>
<name>A0A0F9WZ71_9ZZZZ</name>
<reference evidence="22" key="1">
    <citation type="journal article" date="2015" name="Nature">
        <title>Complex archaea that bridge the gap between prokaryotes and eukaryotes.</title>
        <authorList>
            <person name="Spang A."/>
            <person name="Saw J.H."/>
            <person name="Jorgensen S.L."/>
            <person name="Zaremba-Niedzwiedzka K."/>
            <person name="Martijn J."/>
            <person name="Lind A.E."/>
            <person name="van Eijk R."/>
            <person name="Schleper C."/>
            <person name="Guy L."/>
            <person name="Ettema T.J."/>
        </authorList>
    </citation>
    <scope>NUCLEOTIDE SEQUENCE</scope>
</reference>
<comment type="catalytic activity">
    <reaction evidence="18">
        <text>[protein]-dithiol + NAD(+) = [protein]-disulfide + NADH + H(+)</text>
        <dbReference type="Rhea" id="RHEA:18749"/>
        <dbReference type="Rhea" id="RHEA-COMP:10593"/>
        <dbReference type="Rhea" id="RHEA-COMP:10594"/>
        <dbReference type="ChEBI" id="CHEBI:15378"/>
        <dbReference type="ChEBI" id="CHEBI:29950"/>
        <dbReference type="ChEBI" id="CHEBI:50058"/>
        <dbReference type="ChEBI" id="CHEBI:57540"/>
        <dbReference type="ChEBI" id="CHEBI:57945"/>
        <dbReference type="EC" id="1.8.1.8"/>
    </reaction>
</comment>
<evidence type="ECO:0000256" key="17">
    <source>
        <dbReference type="ARBA" id="ARBA00032465"/>
    </source>
</evidence>
<feature type="transmembrane region" description="Helical" evidence="20">
    <location>
        <begin position="285"/>
        <end position="315"/>
    </location>
</feature>
<dbReference type="GO" id="GO:0005886">
    <property type="term" value="C:plasma membrane"/>
    <property type="evidence" value="ECO:0007669"/>
    <property type="project" value="UniProtKB-SubCell"/>
</dbReference>
<evidence type="ECO:0000256" key="14">
    <source>
        <dbReference type="ARBA" id="ARBA00023136"/>
    </source>
</evidence>
<dbReference type="EC" id="1.8.1.8" evidence="3"/>
<feature type="transmembrane region" description="Helical" evidence="20">
    <location>
        <begin position="327"/>
        <end position="350"/>
    </location>
</feature>
<feature type="domain" description="Thioredoxin" evidence="21">
    <location>
        <begin position="456"/>
        <end position="579"/>
    </location>
</feature>
<keyword evidence="5" id="KW-0813">Transport</keyword>
<evidence type="ECO:0000256" key="11">
    <source>
        <dbReference type="ARBA" id="ARBA00022989"/>
    </source>
</evidence>
<keyword evidence="9" id="KW-0732">Signal</keyword>
<dbReference type="CDD" id="cd02953">
    <property type="entry name" value="DsbDgamma"/>
    <property type="match status" value="1"/>
</dbReference>
<keyword evidence="7" id="KW-0997">Cell inner membrane</keyword>
<dbReference type="Pfam" id="PF13899">
    <property type="entry name" value="Thioredoxin_7"/>
    <property type="match status" value="1"/>
</dbReference>
<feature type="transmembrane region" description="Helical" evidence="20">
    <location>
        <begin position="416"/>
        <end position="436"/>
    </location>
</feature>
<dbReference type="SUPFAM" id="SSF74863">
    <property type="entry name" value="Thiol:disulfide interchange protein DsbD, N-terminal domain (DsbD-alpha)"/>
    <property type="match status" value="1"/>
</dbReference>
<keyword evidence="11 20" id="KW-1133">Transmembrane helix</keyword>
<evidence type="ECO:0000256" key="19">
    <source>
        <dbReference type="ARBA" id="ARBA00047804"/>
    </source>
</evidence>
<dbReference type="InterPro" id="IPR035671">
    <property type="entry name" value="DsbD_gamma"/>
</dbReference>
<sequence>MRAILLFLTCCLWVVQLANASPFTLGQMQQKFLPVDQAFALHVERKPSGGAVLRWDIAPGYYLYQERLLFGGLQAGSEPTLPPGEPYHDEYFGDSRVYRDSLEVVISDADVATLELGWQGCADAGLCYPPQTRMVDMDGAGPGPSVPVQADDQALASGLEQQTLGWSLLIFFGLGLLLAFAPCSLPMLPILAGIVVGSQASPRRGMALAASYVISMALVYAALGVVAALLGANLQGWLMQPWLIASFAGLFVLLSLPMFGFFALQLPAGLRDRLEQAGRKRQGGSLAGASALGVLSGLLVGPCMTAPLAAALLYIAQSGNAVNGGLVLFALGLGIGTPLVLLVTLGNRFLPKPGPWMDRVKVAFGFLFLTAALYVLRPLLADPLWVGLWGALLVVVASGLLQLSRQLVRHQALNRSVAVLAGIWGVALVLGAAGGAQDLTRPLEVYTGGVASVKEADAADGFVGFSEPAVLDRELAAAKAAGQWVLVDYYADWCVSCKVMEKEVFGDAQVQASLKGVRILRPDVTLTNPASRELLNRYQVMGPPTLLLIGPDGVERRSQRITGEVDASQFLTRWNETMERG</sequence>
<dbReference type="HAMAP" id="MF_00399">
    <property type="entry name" value="DbsD"/>
    <property type="match status" value="1"/>
</dbReference>
<evidence type="ECO:0000259" key="21">
    <source>
        <dbReference type="PROSITE" id="PS51352"/>
    </source>
</evidence>
<feature type="transmembrane region" description="Helical" evidence="20">
    <location>
        <begin position="164"/>
        <end position="197"/>
    </location>
</feature>
<dbReference type="AlphaFoldDB" id="A0A0F9WZ71"/>
<evidence type="ECO:0000256" key="16">
    <source>
        <dbReference type="ARBA" id="ARBA00023284"/>
    </source>
</evidence>
<dbReference type="PANTHER" id="PTHR32234:SF0">
    <property type="entry name" value="THIOL:DISULFIDE INTERCHANGE PROTEIN DSBD"/>
    <property type="match status" value="1"/>
</dbReference>
<comment type="catalytic activity">
    <reaction evidence="19">
        <text>[protein]-dithiol + NADP(+) = [protein]-disulfide + NADPH + H(+)</text>
        <dbReference type="Rhea" id="RHEA:18753"/>
        <dbReference type="Rhea" id="RHEA-COMP:10593"/>
        <dbReference type="Rhea" id="RHEA-COMP:10594"/>
        <dbReference type="ChEBI" id="CHEBI:15378"/>
        <dbReference type="ChEBI" id="CHEBI:29950"/>
        <dbReference type="ChEBI" id="CHEBI:50058"/>
        <dbReference type="ChEBI" id="CHEBI:57783"/>
        <dbReference type="ChEBI" id="CHEBI:58349"/>
        <dbReference type="EC" id="1.8.1.8"/>
    </reaction>
</comment>
<feature type="transmembrane region" description="Helical" evidence="20">
    <location>
        <begin position="362"/>
        <end position="380"/>
    </location>
</feature>
<comment type="subcellular location">
    <subcellularLocation>
        <location evidence="1">Cell inner membrane</location>
        <topology evidence="1">Multi-pass membrane protein</topology>
    </subcellularLocation>
</comment>
<dbReference type="PANTHER" id="PTHR32234">
    <property type="entry name" value="THIOL:DISULFIDE INTERCHANGE PROTEIN DSBD"/>
    <property type="match status" value="1"/>
</dbReference>
<evidence type="ECO:0000256" key="7">
    <source>
        <dbReference type="ARBA" id="ARBA00022519"/>
    </source>
</evidence>
<comment type="similarity">
    <text evidence="2">Belongs to the thioredoxin family. DsbD subfamily.</text>
</comment>
<keyword evidence="14 20" id="KW-0472">Membrane</keyword>
<dbReference type="PROSITE" id="PS51352">
    <property type="entry name" value="THIOREDOXIN_2"/>
    <property type="match status" value="1"/>
</dbReference>
<comment type="caution">
    <text evidence="22">The sequence shown here is derived from an EMBL/GenBank/DDBJ whole genome shotgun (WGS) entry which is preliminary data.</text>
</comment>
<feature type="transmembrane region" description="Helical" evidence="20">
    <location>
        <begin position="386"/>
        <end position="404"/>
    </location>
</feature>